<name>A0AAD7VYK0_9TELE</name>
<feature type="region of interest" description="Disordered" evidence="1">
    <location>
        <begin position="1"/>
        <end position="51"/>
    </location>
</feature>
<evidence type="ECO:0008006" key="4">
    <source>
        <dbReference type="Google" id="ProtNLM"/>
    </source>
</evidence>
<dbReference type="AlphaFoldDB" id="A0AAD7VYK0"/>
<evidence type="ECO:0000313" key="3">
    <source>
        <dbReference type="Proteomes" id="UP001221898"/>
    </source>
</evidence>
<sequence length="178" mass="20156">MEFSIQQRSLGKFHSGKGERSVTSISPTLSPPLVKQHGVLQGRKEKGQRAKLPRRSVCLIRSKAILSNIVWPGEEGNGDDDEDDEDTCPKHLRDRTTGFLRRFIETASAEKLQQLIRFWVGWEVPSPGMKVEVVRGEYLRASTCFLTLRVPGHFHTYEGFCDHMECCIATHDTVFGLI</sequence>
<evidence type="ECO:0000256" key="1">
    <source>
        <dbReference type="SAM" id="MobiDB-lite"/>
    </source>
</evidence>
<organism evidence="2 3">
    <name type="scientific">Aldrovandia affinis</name>
    <dbReference type="NCBI Taxonomy" id="143900"/>
    <lineage>
        <taxon>Eukaryota</taxon>
        <taxon>Metazoa</taxon>
        <taxon>Chordata</taxon>
        <taxon>Craniata</taxon>
        <taxon>Vertebrata</taxon>
        <taxon>Euteleostomi</taxon>
        <taxon>Actinopterygii</taxon>
        <taxon>Neopterygii</taxon>
        <taxon>Teleostei</taxon>
        <taxon>Notacanthiformes</taxon>
        <taxon>Halosauridae</taxon>
        <taxon>Aldrovandia</taxon>
    </lineage>
</organism>
<evidence type="ECO:0000313" key="2">
    <source>
        <dbReference type="EMBL" id="KAJ8358332.1"/>
    </source>
</evidence>
<proteinExistence type="predicted"/>
<protein>
    <recommendedName>
        <fullName evidence="4">HECT domain-containing protein</fullName>
    </recommendedName>
</protein>
<accession>A0AAD7VYK0</accession>
<comment type="caution">
    <text evidence="2">The sequence shown here is derived from an EMBL/GenBank/DDBJ whole genome shotgun (WGS) entry which is preliminary data.</text>
</comment>
<reference evidence="2" key="1">
    <citation type="journal article" date="2023" name="Science">
        <title>Genome structures resolve the early diversification of teleost fishes.</title>
        <authorList>
            <person name="Parey E."/>
            <person name="Louis A."/>
            <person name="Montfort J."/>
            <person name="Bouchez O."/>
            <person name="Roques C."/>
            <person name="Iampietro C."/>
            <person name="Lluch J."/>
            <person name="Castinel A."/>
            <person name="Donnadieu C."/>
            <person name="Desvignes T."/>
            <person name="Floi Bucao C."/>
            <person name="Jouanno E."/>
            <person name="Wen M."/>
            <person name="Mejri S."/>
            <person name="Dirks R."/>
            <person name="Jansen H."/>
            <person name="Henkel C."/>
            <person name="Chen W.J."/>
            <person name="Zahm M."/>
            <person name="Cabau C."/>
            <person name="Klopp C."/>
            <person name="Thompson A.W."/>
            <person name="Robinson-Rechavi M."/>
            <person name="Braasch I."/>
            <person name="Lecointre G."/>
            <person name="Bobe J."/>
            <person name="Postlethwait J.H."/>
            <person name="Berthelot C."/>
            <person name="Roest Crollius H."/>
            <person name="Guiguen Y."/>
        </authorList>
    </citation>
    <scope>NUCLEOTIDE SEQUENCE</scope>
    <source>
        <strain evidence="2">NC1722</strain>
    </source>
</reference>
<dbReference type="Proteomes" id="UP001221898">
    <property type="component" value="Unassembled WGS sequence"/>
</dbReference>
<dbReference type="EMBL" id="JAINUG010001031">
    <property type="protein sequence ID" value="KAJ8358332.1"/>
    <property type="molecule type" value="Genomic_DNA"/>
</dbReference>
<keyword evidence="3" id="KW-1185">Reference proteome</keyword>
<gene>
    <name evidence="2" type="ORF">AAFF_G00014440</name>
</gene>